<dbReference type="Proteomes" id="UP000001070">
    <property type="component" value="Unassembled WGS sequence"/>
</dbReference>
<evidence type="ECO:0000313" key="3">
    <source>
        <dbReference type="Proteomes" id="UP000001070"/>
    </source>
</evidence>
<reference evidence="2 3" key="1">
    <citation type="journal article" date="2007" name="Nature">
        <title>Evolution of genes and genomes on the Drosophila phylogeny.</title>
        <authorList>
            <consortium name="Drosophila 12 Genomes Consortium"/>
            <person name="Clark A.G."/>
            <person name="Eisen M.B."/>
            <person name="Smith D.R."/>
            <person name="Bergman C.M."/>
            <person name="Oliver B."/>
            <person name="Markow T.A."/>
            <person name="Kaufman T.C."/>
            <person name="Kellis M."/>
            <person name="Gelbart W."/>
            <person name="Iyer V.N."/>
            <person name="Pollard D.A."/>
            <person name="Sackton T.B."/>
            <person name="Larracuente A.M."/>
            <person name="Singh N.D."/>
            <person name="Abad J.P."/>
            <person name="Abt D.N."/>
            <person name="Adryan B."/>
            <person name="Aguade M."/>
            <person name="Akashi H."/>
            <person name="Anderson W.W."/>
            <person name="Aquadro C.F."/>
            <person name="Ardell D.H."/>
            <person name="Arguello R."/>
            <person name="Artieri C.G."/>
            <person name="Barbash D.A."/>
            <person name="Barker D."/>
            <person name="Barsanti P."/>
            <person name="Batterham P."/>
            <person name="Batzoglou S."/>
            <person name="Begun D."/>
            <person name="Bhutkar A."/>
            <person name="Blanco E."/>
            <person name="Bosak S.A."/>
            <person name="Bradley R.K."/>
            <person name="Brand A.D."/>
            <person name="Brent M.R."/>
            <person name="Brooks A.N."/>
            <person name="Brown R.H."/>
            <person name="Butlin R.K."/>
            <person name="Caggese C."/>
            <person name="Calvi B.R."/>
            <person name="Bernardo de Carvalho A."/>
            <person name="Caspi A."/>
            <person name="Castrezana S."/>
            <person name="Celniker S.E."/>
            <person name="Chang J.L."/>
            <person name="Chapple C."/>
            <person name="Chatterji S."/>
            <person name="Chinwalla A."/>
            <person name="Civetta A."/>
            <person name="Clifton S.W."/>
            <person name="Comeron J.M."/>
            <person name="Costello J.C."/>
            <person name="Coyne J.A."/>
            <person name="Daub J."/>
            <person name="David R.G."/>
            <person name="Delcher A.L."/>
            <person name="Delehaunty K."/>
            <person name="Do C.B."/>
            <person name="Ebling H."/>
            <person name="Edwards K."/>
            <person name="Eickbush T."/>
            <person name="Evans J.D."/>
            <person name="Filipski A."/>
            <person name="Findeiss S."/>
            <person name="Freyhult E."/>
            <person name="Fulton L."/>
            <person name="Fulton R."/>
            <person name="Garcia A.C."/>
            <person name="Gardiner A."/>
            <person name="Garfield D.A."/>
            <person name="Garvin B.E."/>
            <person name="Gibson G."/>
            <person name="Gilbert D."/>
            <person name="Gnerre S."/>
            <person name="Godfrey J."/>
            <person name="Good R."/>
            <person name="Gotea V."/>
            <person name="Gravely B."/>
            <person name="Greenberg A.J."/>
            <person name="Griffiths-Jones S."/>
            <person name="Gross S."/>
            <person name="Guigo R."/>
            <person name="Gustafson E.A."/>
            <person name="Haerty W."/>
            <person name="Hahn M.W."/>
            <person name="Halligan D.L."/>
            <person name="Halpern A.L."/>
            <person name="Halter G.M."/>
            <person name="Han M.V."/>
            <person name="Heger A."/>
            <person name="Hillier L."/>
            <person name="Hinrichs A.S."/>
            <person name="Holmes I."/>
            <person name="Hoskins R.A."/>
            <person name="Hubisz M.J."/>
            <person name="Hultmark D."/>
            <person name="Huntley M.A."/>
            <person name="Jaffe D.B."/>
            <person name="Jagadeeshan S."/>
            <person name="Jeck W.R."/>
            <person name="Johnson J."/>
            <person name="Jones C.D."/>
            <person name="Jordan W.C."/>
            <person name="Karpen G.H."/>
            <person name="Kataoka E."/>
            <person name="Keightley P.D."/>
            <person name="Kheradpour P."/>
            <person name="Kirkness E.F."/>
            <person name="Koerich L.B."/>
            <person name="Kristiansen K."/>
            <person name="Kudrna D."/>
            <person name="Kulathinal R.J."/>
            <person name="Kumar S."/>
            <person name="Kwok R."/>
            <person name="Lander E."/>
            <person name="Langley C.H."/>
            <person name="Lapoint R."/>
            <person name="Lazzaro B.P."/>
            <person name="Lee S.J."/>
            <person name="Levesque L."/>
            <person name="Li R."/>
            <person name="Lin C.F."/>
            <person name="Lin M.F."/>
            <person name="Lindblad-Toh K."/>
            <person name="Llopart A."/>
            <person name="Long M."/>
            <person name="Low L."/>
            <person name="Lozovsky E."/>
            <person name="Lu J."/>
            <person name="Luo M."/>
            <person name="Machado C.A."/>
            <person name="Makalowski W."/>
            <person name="Marzo M."/>
            <person name="Matsuda M."/>
            <person name="Matzkin L."/>
            <person name="McAllister B."/>
            <person name="McBride C.S."/>
            <person name="McKernan B."/>
            <person name="McKernan K."/>
            <person name="Mendez-Lago M."/>
            <person name="Minx P."/>
            <person name="Mollenhauer M.U."/>
            <person name="Montooth K."/>
            <person name="Mount S.M."/>
            <person name="Mu X."/>
            <person name="Myers E."/>
            <person name="Negre B."/>
            <person name="Newfeld S."/>
            <person name="Nielsen R."/>
            <person name="Noor M.A."/>
            <person name="O'Grady P."/>
            <person name="Pachter L."/>
            <person name="Papaceit M."/>
            <person name="Parisi M.J."/>
            <person name="Parisi M."/>
            <person name="Parts L."/>
            <person name="Pedersen J.S."/>
            <person name="Pesole G."/>
            <person name="Phillippy A.M."/>
            <person name="Ponting C.P."/>
            <person name="Pop M."/>
            <person name="Porcelli D."/>
            <person name="Powell J.R."/>
            <person name="Prohaska S."/>
            <person name="Pruitt K."/>
            <person name="Puig M."/>
            <person name="Quesneville H."/>
            <person name="Ram K.R."/>
            <person name="Rand D."/>
            <person name="Rasmussen M.D."/>
            <person name="Reed L.K."/>
            <person name="Reenan R."/>
            <person name="Reily A."/>
            <person name="Remington K.A."/>
            <person name="Rieger T.T."/>
            <person name="Ritchie M.G."/>
            <person name="Robin C."/>
            <person name="Rogers Y.H."/>
            <person name="Rohde C."/>
            <person name="Rozas J."/>
            <person name="Rubenfield M.J."/>
            <person name="Ruiz A."/>
            <person name="Russo S."/>
            <person name="Salzberg S.L."/>
            <person name="Sanchez-Gracia A."/>
            <person name="Saranga D.J."/>
            <person name="Sato H."/>
            <person name="Schaeffer S.W."/>
            <person name="Schatz M.C."/>
            <person name="Schlenke T."/>
            <person name="Schwartz R."/>
            <person name="Segarra C."/>
            <person name="Singh R.S."/>
            <person name="Sirot L."/>
            <person name="Sirota M."/>
            <person name="Sisneros N.B."/>
            <person name="Smith C.D."/>
            <person name="Smith T.F."/>
            <person name="Spieth J."/>
            <person name="Stage D.E."/>
            <person name="Stark A."/>
            <person name="Stephan W."/>
            <person name="Strausberg R.L."/>
            <person name="Strempel S."/>
            <person name="Sturgill D."/>
            <person name="Sutton G."/>
            <person name="Sutton G.G."/>
            <person name="Tao W."/>
            <person name="Teichmann S."/>
            <person name="Tobari Y.N."/>
            <person name="Tomimura Y."/>
            <person name="Tsolas J.M."/>
            <person name="Valente V.L."/>
            <person name="Venter E."/>
            <person name="Venter J.C."/>
            <person name="Vicario S."/>
            <person name="Vieira F.G."/>
            <person name="Vilella A.J."/>
            <person name="Villasante A."/>
            <person name="Walenz B."/>
            <person name="Wang J."/>
            <person name="Wasserman M."/>
            <person name="Watts T."/>
            <person name="Wilson D."/>
            <person name="Wilson R.K."/>
            <person name="Wing R.A."/>
            <person name="Wolfner M.F."/>
            <person name="Wong A."/>
            <person name="Wong G.K."/>
            <person name="Wu C.I."/>
            <person name="Wu G."/>
            <person name="Yamamoto D."/>
            <person name="Yang H.P."/>
            <person name="Yang S.P."/>
            <person name="Yorke J.A."/>
            <person name="Yoshida K."/>
            <person name="Zdobnov E."/>
            <person name="Zhang P."/>
            <person name="Zhang Y."/>
            <person name="Zimin A.V."/>
            <person name="Baldwin J."/>
            <person name="Abdouelleil A."/>
            <person name="Abdulkadir J."/>
            <person name="Abebe A."/>
            <person name="Abera B."/>
            <person name="Abreu J."/>
            <person name="Acer S.C."/>
            <person name="Aftuck L."/>
            <person name="Alexander A."/>
            <person name="An P."/>
            <person name="Anderson E."/>
            <person name="Anderson S."/>
            <person name="Arachi H."/>
            <person name="Azer M."/>
            <person name="Bachantsang P."/>
            <person name="Barry A."/>
            <person name="Bayul T."/>
            <person name="Berlin A."/>
            <person name="Bessette D."/>
            <person name="Bloom T."/>
            <person name="Blye J."/>
            <person name="Boguslavskiy L."/>
            <person name="Bonnet C."/>
            <person name="Boukhgalter B."/>
            <person name="Bourzgui I."/>
            <person name="Brown A."/>
            <person name="Cahill P."/>
            <person name="Channer S."/>
            <person name="Cheshatsang Y."/>
            <person name="Chuda L."/>
            <person name="Citroen M."/>
            <person name="Collymore A."/>
            <person name="Cooke P."/>
            <person name="Costello M."/>
            <person name="D'Aco K."/>
            <person name="Daza R."/>
            <person name="De Haan G."/>
            <person name="DeGray S."/>
            <person name="DeMaso C."/>
            <person name="Dhargay N."/>
            <person name="Dooley K."/>
            <person name="Dooley E."/>
            <person name="Doricent M."/>
            <person name="Dorje P."/>
            <person name="Dorjee K."/>
            <person name="Dupes A."/>
            <person name="Elong R."/>
            <person name="Falk J."/>
            <person name="Farina A."/>
            <person name="Faro S."/>
            <person name="Ferguson D."/>
            <person name="Fisher S."/>
            <person name="Foley C.D."/>
            <person name="Franke A."/>
            <person name="Friedrich D."/>
            <person name="Gadbois L."/>
            <person name="Gearin G."/>
            <person name="Gearin C.R."/>
            <person name="Giannoukos G."/>
            <person name="Goode T."/>
            <person name="Graham J."/>
            <person name="Grandbois E."/>
            <person name="Grewal S."/>
            <person name="Gyaltsen K."/>
            <person name="Hafez N."/>
            <person name="Hagos B."/>
            <person name="Hall J."/>
            <person name="Henson C."/>
            <person name="Hollinger A."/>
            <person name="Honan T."/>
            <person name="Huard M.D."/>
            <person name="Hughes L."/>
            <person name="Hurhula B."/>
            <person name="Husby M.E."/>
            <person name="Kamat A."/>
            <person name="Kanga B."/>
            <person name="Kashin S."/>
            <person name="Khazanovich D."/>
            <person name="Kisner P."/>
            <person name="Lance K."/>
            <person name="Lara M."/>
            <person name="Lee W."/>
            <person name="Lennon N."/>
            <person name="Letendre F."/>
            <person name="LeVine R."/>
            <person name="Lipovsky A."/>
            <person name="Liu X."/>
            <person name="Liu J."/>
            <person name="Liu S."/>
            <person name="Lokyitsang T."/>
            <person name="Lokyitsang Y."/>
            <person name="Lubonja R."/>
            <person name="Lui A."/>
            <person name="MacDonald P."/>
            <person name="Magnisalis V."/>
            <person name="Maru K."/>
            <person name="Matthews C."/>
            <person name="McCusker W."/>
            <person name="McDonough S."/>
            <person name="Mehta T."/>
            <person name="Meldrim J."/>
            <person name="Meneus L."/>
            <person name="Mihai O."/>
            <person name="Mihalev A."/>
            <person name="Mihova T."/>
            <person name="Mittelman R."/>
            <person name="Mlenga V."/>
            <person name="Montmayeur A."/>
            <person name="Mulrain L."/>
            <person name="Navidi A."/>
            <person name="Naylor J."/>
            <person name="Negash T."/>
            <person name="Nguyen T."/>
            <person name="Nguyen N."/>
            <person name="Nicol R."/>
            <person name="Norbu C."/>
            <person name="Norbu N."/>
            <person name="Novod N."/>
            <person name="O'Neill B."/>
            <person name="Osman S."/>
            <person name="Markiewicz E."/>
            <person name="Oyono O.L."/>
            <person name="Patti C."/>
            <person name="Phunkhang P."/>
            <person name="Pierre F."/>
            <person name="Priest M."/>
            <person name="Raghuraman S."/>
            <person name="Rege F."/>
            <person name="Reyes R."/>
            <person name="Rise C."/>
            <person name="Rogov P."/>
            <person name="Ross K."/>
            <person name="Ryan E."/>
            <person name="Settipalli S."/>
            <person name="Shea T."/>
            <person name="Sherpa N."/>
            <person name="Shi L."/>
            <person name="Shih D."/>
            <person name="Sparrow T."/>
            <person name="Spaulding J."/>
            <person name="Stalker J."/>
            <person name="Stange-Thomann N."/>
            <person name="Stavropoulos S."/>
            <person name="Stone C."/>
            <person name="Strader C."/>
            <person name="Tesfaye S."/>
            <person name="Thomson T."/>
            <person name="Thoulutsang Y."/>
            <person name="Thoulutsang D."/>
            <person name="Topham K."/>
            <person name="Topping I."/>
            <person name="Tsamla T."/>
            <person name="Vassiliev H."/>
            <person name="Vo A."/>
            <person name="Wangchuk T."/>
            <person name="Wangdi T."/>
            <person name="Weiand M."/>
            <person name="Wilkinson J."/>
            <person name="Wilson A."/>
            <person name="Yadav S."/>
            <person name="Young G."/>
            <person name="Yu Q."/>
            <person name="Zembek L."/>
            <person name="Zhong D."/>
            <person name="Zimmer A."/>
            <person name="Zwirko Z."/>
            <person name="Jaffe D.B."/>
            <person name="Alvarez P."/>
            <person name="Brockman W."/>
            <person name="Butler J."/>
            <person name="Chin C."/>
            <person name="Gnerre S."/>
            <person name="Grabherr M."/>
            <person name="Kleber M."/>
            <person name="Mauceli E."/>
            <person name="MacCallum I."/>
        </authorList>
    </citation>
    <scope>NUCLEOTIDE SEQUENCE [LARGE SCALE GENOMIC DNA]</scope>
    <source>
        <strain evidence="3">Tucson 15287-2541.00</strain>
    </source>
</reference>
<keyword evidence="3" id="KW-1185">Reference proteome</keyword>
<feature type="region of interest" description="Disordered" evidence="1">
    <location>
        <begin position="1"/>
        <end position="30"/>
    </location>
</feature>
<dbReference type="HOGENOM" id="CLU_2457103_0_0_1"/>
<protein>
    <submittedName>
        <fullName evidence="2">GH14724</fullName>
    </submittedName>
</protein>
<dbReference type="AlphaFoldDB" id="B4JUZ2"/>
<evidence type="ECO:0000313" key="2">
    <source>
        <dbReference type="EMBL" id="EDV91312.1"/>
    </source>
</evidence>
<name>B4JUZ2_DROGR</name>
<proteinExistence type="predicted"/>
<accession>B4JUZ2</accession>
<gene>
    <name evidence="2" type="primary">Dgri\GH14724</name>
    <name evidence="2" type="ORF">Dgri_GH14724</name>
</gene>
<sequence>MSTTITSRSSSSGRRRSSSSGSSSSSSISNNGSIKELIAQLLLLISITSSLPALCPMPHIVAISRVGKQPIDVQSSCLLLLCGTRANEP</sequence>
<organism evidence="3">
    <name type="scientific">Drosophila grimshawi</name>
    <name type="common">Hawaiian fruit fly</name>
    <name type="synonym">Idiomyia grimshawi</name>
    <dbReference type="NCBI Taxonomy" id="7222"/>
    <lineage>
        <taxon>Eukaryota</taxon>
        <taxon>Metazoa</taxon>
        <taxon>Ecdysozoa</taxon>
        <taxon>Arthropoda</taxon>
        <taxon>Hexapoda</taxon>
        <taxon>Insecta</taxon>
        <taxon>Pterygota</taxon>
        <taxon>Neoptera</taxon>
        <taxon>Endopterygota</taxon>
        <taxon>Diptera</taxon>
        <taxon>Brachycera</taxon>
        <taxon>Muscomorpha</taxon>
        <taxon>Ephydroidea</taxon>
        <taxon>Drosophilidae</taxon>
        <taxon>Drosophila</taxon>
        <taxon>Hawaiian Drosophila</taxon>
    </lineage>
</organism>
<dbReference type="EMBL" id="CH916374">
    <property type="protein sequence ID" value="EDV91312.1"/>
    <property type="molecule type" value="Genomic_DNA"/>
</dbReference>
<dbReference type="InParanoid" id="B4JUZ2"/>
<evidence type="ECO:0000256" key="1">
    <source>
        <dbReference type="SAM" id="MobiDB-lite"/>
    </source>
</evidence>